<feature type="region of interest" description="Disordered" evidence="1">
    <location>
        <begin position="48"/>
        <end position="88"/>
    </location>
</feature>
<dbReference type="PANTHER" id="PTHR33175">
    <property type="entry name" value="DNA-BINDING PROTEIN HU"/>
    <property type="match status" value="1"/>
</dbReference>
<proteinExistence type="predicted"/>
<dbReference type="InterPro" id="IPR010992">
    <property type="entry name" value="IHF-like_DNA-bd_dom_sf"/>
</dbReference>
<organism evidence="2">
    <name type="scientific">marine metagenome</name>
    <dbReference type="NCBI Taxonomy" id="408172"/>
    <lineage>
        <taxon>unclassified sequences</taxon>
        <taxon>metagenomes</taxon>
        <taxon>ecological metagenomes</taxon>
    </lineage>
</organism>
<dbReference type="Pfam" id="PF00216">
    <property type="entry name" value="Bac_DNA_binding"/>
    <property type="match status" value="1"/>
</dbReference>
<dbReference type="GO" id="GO:0030527">
    <property type="term" value="F:structural constituent of chromatin"/>
    <property type="evidence" value="ECO:0007669"/>
    <property type="project" value="InterPro"/>
</dbReference>
<evidence type="ECO:0000256" key="1">
    <source>
        <dbReference type="SAM" id="MobiDB-lite"/>
    </source>
</evidence>
<dbReference type="GO" id="GO:0003677">
    <property type="term" value="F:DNA binding"/>
    <property type="evidence" value="ECO:0007669"/>
    <property type="project" value="InterPro"/>
</dbReference>
<dbReference type="PRINTS" id="PR01727">
    <property type="entry name" value="DNABINDINGHU"/>
</dbReference>
<dbReference type="SMART" id="SM00411">
    <property type="entry name" value="BHL"/>
    <property type="match status" value="1"/>
</dbReference>
<dbReference type="EMBL" id="UINC01000921">
    <property type="protein sequence ID" value="SUZ63655.1"/>
    <property type="molecule type" value="Genomic_DNA"/>
</dbReference>
<dbReference type="PANTHER" id="PTHR33175:SF2">
    <property type="entry name" value="INTEGRATION HOST FACTOR SUBUNIT ALPHA"/>
    <property type="match status" value="1"/>
</dbReference>
<dbReference type="SUPFAM" id="SSF47729">
    <property type="entry name" value="IHF-like DNA-binding proteins"/>
    <property type="match status" value="1"/>
</dbReference>
<dbReference type="Gene3D" id="4.10.520.10">
    <property type="entry name" value="IHF-like DNA-binding proteins"/>
    <property type="match status" value="1"/>
</dbReference>
<dbReference type="CDD" id="cd13836">
    <property type="entry name" value="IHF_B"/>
    <property type="match status" value="1"/>
</dbReference>
<dbReference type="InterPro" id="IPR000119">
    <property type="entry name" value="Hist_DNA-bd"/>
</dbReference>
<accession>A0A381P9K6</accession>
<feature type="compositionally biased region" description="Basic residues" evidence="1">
    <location>
        <begin position="68"/>
        <end position="88"/>
    </location>
</feature>
<gene>
    <name evidence="2" type="ORF">METZ01_LOCUS16509</name>
</gene>
<evidence type="ECO:0008006" key="3">
    <source>
        <dbReference type="Google" id="ProtNLM"/>
    </source>
</evidence>
<feature type="non-terminal residue" evidence="2">
    <location>
        <position position="1"/>
    </location>
</feature>
<dbReference type="AlphaFoldDB" id="A0A381P9K6"/>
<protein>
    <recommendedName>
        <fullName evidence="3">Integration host factor subunit beta</fullName>
    </recommendedName>
</protein>
<name>A0A381P9K6_9ZZZZ</name>
<reference evidence="2" key="1">
    <citation type="submission" date="2018-05" db="EMBL/GenBank/DDBJ databases">
        <authorList>
            <person name="Lanie J.A."/>
            <person name="Ng W.-L."/>
            <person name="Kazmierczak K.M."/>
            <person name="Andrzejewski T.M."/>
            <person name="Davidsen T.M."/>
            <person name="Wayne K.J."/>
            <person name="Tettelin H."/>
            <person name="Glass J.I."/>
            <person name="Rusch D."/>
            <person name="Podicherti R."/>
            <person name="Tsui H.-C.T."/>
            <person name="Winkler M.E."/>
        </authorList>
    </citation>
    <scope>NUCLEOTIDE SEQUENCE</scope>
</reference>
<dbReference type="GO" id="GO:0005829">
    <property type="term" value="C:cytosol"/>
    <property type="evidence" value="ECO:0007669"/>
    <property type="project" value="TreeGrafter"/>
</dbReference>
<evidence type="ECO:0000313" key="2">
    <source>
        <dbReference type="EMBL" id="SUZ63655.1"/>
    </source>
</evidence>
<sequence>VAGRLDLPASKTHEVVAETFNVMREMMSEDRDITRIELRNFGTFSVKPAKAKPRARNPRTNEEVYVPPHRKSHFKPGKLLKSSLRKPL</sequence>